<dbReference type="GO" id="GO:0042274">
    <property type="term" value="P:ribosomal small subunit biogenesis"/>
    <property type="evidence" value="ECO:0007669"/>
    <property type="project" value="UniProtKB-UniRule"/>
</dbReference>
<dbReference type="InterPro" id="IPR004881">
    <property type="entry name" value="Ribosome_biogen_GTPase_RsgA"/>
</dbReference>
<evidence type="ECO:0000256" key="3">
    <source>
        <dbReference type="HAMAP-Rule" id="MF_01820"/>
    </source>
</evidence>
<dbReference type="InterPro" id="IPR027417">
    <property type="entry name" value="P-loop_NTPase"/>
</dbReference>
<feature type="domain" description="CP-type G" evidence="5">
    <location>
        <begin position="72"/>
        <end position="250"/>
    </location>
</feature>
<dbReference type="InterPro" id="IPR010914">
    <property type="entry name" value="RsgA_GTPase_dom"/>
</dbReference>
<proteinExistence type="inferred from homology"/>
<protein>
    <recommendedName>
        <fullName evidence="3">Small ribosomal subunit biogenesis GTPase RsgA</fullName>
        <ecNumber evidence="3">3.6.1.-</ecNumber>
    </recommendedName>
</protein>
<comment type="caution">
    <text evidence="6">The sequence shown here is derived from an EMBL/GenBank/DDBJ whole genome shotgun (WGS) entry which is preliminary data.</text>
</comment>
<dbReference type="Pfam" id="PF03193">
    <property type="entry name" value="RsgA_GTPase"/>
    <property type="match status" value="1"/>
</dbReference>
<dbReference type="PANTHER" id="PTHR32120:SF11">
    <property type="entry name" value="SMALL RIBOSOMAL SUBUNIT BIOGENESIS GTPASE RSGA 1, MITOCHONDRIAL-RELATED"/>
    <property type="match status" value="1"/>
</dbReference>
<dbReference type="PANTHER" id="PTHR32120">
    <property type="entry name" value="SMALL RIBOSOMAL SUBUNIT BIOGENESIS GTPASE RSGA"/>
    <property type="match status" value="1"/>
</dbReference>
<dbReference type="AlphaFoldDB" id="A0A833GXW6"/>
<dbReference type="GO" id="GO:0005525">
    <property type="term" value="F:GTP binding"/>
    <property type="evidence" value="ECO:0007669"/>
    <property type="project" value="UniProtKB-UniRule"/>
</dbReference>
<comment type="function">
    <text evidence="3">One of several proteins that assist in the late maturation steps of the functional core of the 30S ribosomal subunit. Helps release RbfA from mature subunits. May play a role in the assembly of ribosomal proteins into the subunit. Circularly permuted GTPase that catalyzes slow GTP hydrolysis, GTPase activity is stimulated by the 30S ribosomal subunit.</text>
</comment>
<evidence type="ECO:0000259" key="4">
    <source>
        <dbReference type="PROSITE" id="PS50936"/>
    </source>
</evidence>
<keyword evidence="3" id="KW-0378">Hydrolase</keyword>
<dbReference type="PROSITE" id="PS51721">
    <property type="entry name" value="G_CP"/>
    <property type="match status" value="1"/>
</dbReference>
<dbReference type="GO" id="GO:0003924">
    <property type="term" value="F:GTPase activity"/>
    <property type="evidence" value="ECO:0007669"/>
    <property type="project" value="UniProtKB-UniRule"/>
</dbReference>
<dbReference type="Gene3D" id="1.10.40.50">
    <property type="entry name" value="Probable gtpase engc, domain 3"/>
    <property type="match status" value="1"/>
</dbReference>
<dbReference type="Gene3D" id="3.40.50.300">
    <property type="entry name" value="P-loop containing nucleotide triphosphate hydrolases"/>
    <property type="match status" value="1"/>
</dbReference>
<keyword evidence="3" id="KW-0690">Ribosome biogenesis</keyword>
<dbReference type="EC" id="3.6.1.-" evidence="3"/>
<evidence type="ECO:0000313" key="6">
    <source>
        <dbReference type="EMBL" id="KAB2929423.1"/>
    </source>
</evidence>
<keyword evidence="3" id="KW-0479">Metal-binding</keyword>
<organism evidence="6 7">
    <name type="scientific">Leptonema illini</name>
    <dbReference type="NCBI Taxonomy" id="183"/>
    <lineage>
        <taxon>Bacteria</taxon>
        <taxon>Pseudomonadati</taxon>
        <taxon>Spirochaetota</taxon>
        <taxon>Spirochaetia</taxon>
        <taxon>Leptospirales</taxon>
        <taxon>Leptospiraceae</taxon>
        <taxon>Leptonema</taxon>
    </lineage>
</organism>
<dbReference type="GO" id="GO:0046872">
    <property type="term" value="F:metal ion binding"/>
    <property type="evidence" value="ECO:0007669"/>
    <property type="project" value="UniProtKB-KW"/>
</dbReference>
<evidence type="ECO:0000313" key="7">
    <source>
        <dbReference type="Proteomes" id="UP000460298"/>
    </source>
</evidence>
<feature type="binding site" evidence="3">
    <location>
        <position position="274"/>
    </location>
    <ligand>
        <name>Zn(2+)</name>
        <dbReference type="ChEBI" id="CHEBI:29105"/>
    </ligand>
</feature>
<comment type="cofactor">
    <cofactor evidence="3">
        <name>Zn(2+)</name>
        <dbReference type="ChEBI" id="CHEBI:29105"/>
    </cofactor>
    <text evidence="3">Binds 1 zinc ion per subunit.</text>
</comment>
<feature type="binding site" evidence="3">
    <location>
        <begin position="128"/>
        <end position="131"/>
    </location>
    <ligand>
        <name>GTP</name>
        <dbReference type="ChEBI" id="CHEBI:37565"/>
    </ligand>
</feature>
<evidence type="ECO:0000259" key="5">
    <source>
        <dbReference type="PROSITE" id="PS51721"/>
    </source>
</evidence>
<keyword evidence="2 3" id="KW-0342">GTP-binding</keyword>
<comment type="subcellular location">
    <subcellularLocation>
        <location evidence="3">Cytoplasm</location>
    </subcellularLocation>
</comment>
<keyword evidence="3" id="KW-0862">Zinc</keyword>
<dbReference type="GO" id="GO:0005737">
    <property type="term" value="C:cytoplasm"/>
    <property type="evidence" value="ECO:0007669"/>
    <property type="project" value="UniProtKB-SubCell"/>
</dbReference>
<dbReference type="SUPFAM" id="SSF52540">
    <property type="entry name" value="P-loop containing nucleoside triphosphate hydrolases"/>
    <property type="match status" value="1"/>
</dbReference>
<evidence type="ECO:0000256" key="2">
    <source>
        <dbReference type="ARBA" id="ARBA00023134"/>
    </source>
</evidence>
<keyword evidence="1 3" id="KW-0547">Nucleotide-binding</keyword>
<gene>
    <name evidence="3 6" type="primary">rsgA</name>
    <name evidence="6" type="ORF">F9K24_19810</name>
</gene>
<reference evidence="6 7" key="1">
    <citation type="submission" date="2019-10" db="EMBL/GenBank/DDBJ databases">
        <title>Extracellular Electron Transfer in a Candidatus Methanoperedens spp. Enrichment Culture.</title>
        <authorList>
            <person name="Berger S."/>
            <person name="Rangel Shaw D."/>
            <person name="Berben T."/>
            <person name="In 'T Zandt M."/>
            <person name="Frank J."/>
            <person name="Reimann J."/>
            <person name="Jetten M.S.M."/>
            <person name="Welte C.U."/>
        </authorList>
    </citation>
    <scope>NUCLEOTIDE SEQUENCE [LARGE SCALE GENOMIC DNA]</scope>
    <source>
        <strain evidence="6">SB12</strain>
    </source>
</reference>
<feature type="binding site" evidence="3">
    <location>
        <position position="279"/>
    </location>
    <ligand>
        <name>Zn(2+)</name>
        <dbReference type="ChEBI" id="CHEBI:29105"/>
    </ligand>
</feature>
<comment type="subunit">
    <text evidence="3">Monomer. Associates with 30S ribosomal subunit, binds 16S rRNA.</text>
</comment>
<evidence type="ECO:0000256" key="1">
    <source>
        <dbReference type="ARBA" id="ARBA00022741"/>
    </source>
</evidence>
<dbReference type="EMBL" id="WBUI01000031">
    <property type="protein sequence ID" value="KAB2929423.1"/>
    <property type="molecule type" value="Genomic_DNA"/>
</dbReference>
<dbReference type="CDD" id="cd01854">
    <property type="entry name" value="YjeQ_EngC"/>
    <property type="match status" value="1"/>
</dbReference>
<dbReference type="HAMAP" id="MF_01820">
    <property type="entry name" value="GTPase_RsgA"/>
    <property type="match status" value="1"/>
</dbReference>
<dbReference type="InterPro" id="IPR030378">
    <property type="entry name" value="G_CP_dom"/>
</dbReference>
<feature type="binding site" evidence="3">
    <location>
        <position position="281"/>
    </location>
    <ligand>
        <name>Zn(2+)</name>
        <dbReference type="ChEBI" id="CHEBI:29105"/>
    </ligand>
</feature>
<feature type="binding site" evidence="3">
    <location>
        <begin position="192"/>
        <end position="200"/>
    </location>
    <ligand>
        <name>GTP</name>
        <dbReference type="ChEBI" id="CHEBI:37565"/>
    </ligand>
</feature>
<accession>A0A833GXW6</accession>
<keyword evidence="3" id="KW-0699">rRNA-binding</keyword>
<name>A0A833GXW6_9LEPT</name>
<keyword evidence="3" id="KW-0963">Cytoplasm</keyword>
<sequence>MKWIVREIHGAFYSLLSEDLQRERLGVLRGKHRIDRETHPSGIPFRNPICVGDRVQASEDDPAAIESVEPRRNVIFRSSPSEIHKLGSNVDRALLVISLKTPPLRTGFIDRFLLSARAGDVPVWIIFTKPDLLQLNEEEDRQIVEYVHLYESLGIRCFCDNLTEPGSRPAEITLPGLADLLQSLDGTTLLCGPSGAGKSTLTNLILMRSVQKTSHTSGSTGKGRHTTTSSQLFPLEGGGFLIDTPGIKEWGVAHLSRKDILELTQELAPGVENCQFRNCEHMPGTDGCGVIALLEKGVLAPSRRKSLDLILEERHLRIRPGDYKKATGRLRPKGVS</sequence>
<comment type="similarity">
    <text evidence="3">Belongs to the TRAFAC class YlqF/YawG GTPase family. RsgA subfamily.</text>
</comment>
<dbReference type="GO" id="GO:0019843">
    <property type="term" value="F:rRNA binding"/>
    <property type="evidence" value="ECO:0007669"/>
    <property type="project" value="UniProtKB-KW"/>
</dbReference>
<dbReference type="NCBIfam" id="TIGR00157">
    <property type="entry name" value="ribosome small subunit-dependent GTPase A"/>
    <property type="match status" value="1"/>
</dbReference>
<feature type="domain" description="EngC GTPase" evidence="4">
    <location>
        <begin position="88"/>
        <end position="248"/>
    </location>
</feature>
<dbReference type="Proteomes" id="UP000460298">
    <property type="component" value="Unassembled WGS sequence"/>
</dbReference>
<dbReference type="PROSITE" id="PS50936">
    <property type="entry name" value="ENGC_GTPASE"/>
    <property type="match status" value="1"/>
</dbReference>
<keyword evidence="3" id="KW-0694">RNA-binding</keyword>
<feature type="binding site" evidence="3">
    <location>
        <position position="288"/>
    </location>
    <ligand>
        <name>Zn(2+)</name>
        <dbReference type="ChEBI" id="CHEBI:29105"/>
    </ligand>
</feature>